<name>A0A4V3XIT8_9APHY</name>
<dbReference type="AlphaFoldDB" id="A0A4V3XIT8"/>
<feature type="domain" description="Galectin" evidence="2">
    <location>
        <begin position="10"/>
        <end position="151"/>
    </location>
</feature>
<keyword evidence="1" id="KW-0430">Lectin</keyword>
<dbReference type="Proteomes" id="UP000308730">
    <property type="component" value="Unassembled WGS sequence"/>
</dbReference>
<gene>
    <name evidence="3" type="ORF">EUX98_g3725</name>
</gene>
<dbReference type="Gene3D" id="2.60.120.200">
    <property type="match status" value="1"/>
</dbReference>
<dbReference type="InterPro" id="IPR001079">
    <property type="entry name" value="Galectin_CRD"/>
</dbReference>
<evidence type="ECO:0000313" key="4">
    <source>
        <dbReference type="Proteomes" id="UP000308730"/>
    </source>
</evidence>
<evidence type="ECO:0000259" key="2">
    <source>
        <dbReference type="PROSITE" id="PS51304"/>
    </source>
</evidence>
<dbReference type="GO" id="GO:0030246">
    <property type="term" value="F:carbohydrate binding"/>
    <property type="evidence" value="ECO:0007669"/>
    <property type="project" value="UniProtKB-UniRule"/>
</dbReference>
<protein>
    <recommendedName>
        <fullName evidence="1">Galectin</fullName>
    </recommendedName>
</protein>
<organism evidence="3 4">
    <name type="scientific">Antrodiella citrinella</name>
    <dbReference type="NCBI Taxonomy" id="2447956"/>
    <lineage>
        <taxon>Eukaryota</taxon>
        <taxon>Fungi</taxon>
        <taxon>Dikarya</taxon>
        <taxon>Basidiomycota</taxon>
        <taxon>Agaricomycotina</taxon>
        <taxon>Agaricomycetes</taxon>
        <taxon>Polyporales</taxon>
        <taxon>Steccherinaceae</taxon>
        <taxon>Antrodiella</taxon>
    </lineage>
</organism>
<keyword evidence="4" id="KW-1185">Reference proteome</keyword>
<dbReference type="Pfam" id="PF00337">
    <property type="entry name" value="Gal-bind_lectin"/>
    <property type="match status" value="1"/>
</dbReference>
<dbReference type="InterPro" id="IPR013320">
    <property type="entry name" value="ConA-like_dom_sf"/>
</dbReference>
<sequence length="151" mass="16442">MSVSVRLGKGPVTLPNPLSQSKTATIESVTLSMTSATQDNTAISFMNNMNDILITIGIRRFANTIVLNSKRANGGWEAEEYYPNLMRVFGPNVDAAKIVVKDTGNAYEIRCNGNYLTTYTKRIGGGAEKISYDMNSSQDSPLANPITVKIE</sequence>
<dbReference type="PROSITE" id="PS51304">
    <property type="entry name" value="GALECTIN"/>
    <property type="match status" value="1"/>
</dbReference>
<evidence type="ECO:0000313" key="3">
    <source>
        <dbReference type="EMBL" id="THH30473.1"/>
    </source>
</evidence>
<proteinExistence type="predicted"/>
<dbReference type="OrthoDB" id="3018764at2759"/>
<comment type="caution">
    <text evidence="3">The sequence shown here is derived from an EMBL/GenBank/DDBJ whole genome shotgun (WGS) entry which is preliminary data.</text>
</comment>
<evidence type="ECO:0000256" key="1">
    <source>
        <dbReference type="RuleBase" id="RU102079"/>
    </source>
</evidence>
<dbReference type="SUPFAM" id="SSF49899">
    <property type="entry name" value="Concanavalin A-like lectins/glucanases"/>
    <property type="match status" value="1"/>
</dbReference>
<accession>A0A4V3XIT8</accession>
<reference evidence="3 4" key="1">
    <citation type="submission" date="2019-02" db="EMBL/GenBank/DDBJ databases">
        <title>Genome sequencing of the rare red list fungi Antrodiella citrinella (Flaviporus citrinellus).</title>
        <authorList>
            <person name="Buettner E."/>
            <person name="Kellner H."/>
        </authorList>
    </citation>
    <scope>NUCLEOTIDE SEQUENCE [LARGE SCALE GENOMIC DNA]</scope>
    <source>
        <strain evidence="3 4">DSM 108506</strain>
    </source>
</reference>
<dbReference type="EMBL" id="SGPM01000080">
    <property type="protein sequence ID" value="THH30473.1"/>
    <property type="molecule type" value="Genomic_DNA"/>
</dbReference>